<accession>A0ACC2AFN3</accession>
<evidence type="ECO:0000313" key="1">
    <source>
        <dbReference type="EMBL" id="KAJ7516364.1"/>
    </source>
</evidence>
<dbReference type="EMBL" id="CM055113">
    <property type="protein sequence ID" value="KAJ7516364.1"/>
    <property type="molecule type" value="Genomic_DNA"/>
</dbReference>
<evidence type="ECO:0000313" key="2">
    <source>
        <dbReference type="Proteomes" id="UP001162992"/>
    </source>
</evidence>
<sequence>MRSFKLHKLRPTYTFLLCHSTEEPQAATMFMSLKKKPEKMKEKADFKLQFHAARVPQKGWDKLVVSLISVETGRSTVKTSRASVRNGNCQWPDLITESTKILFDSKTRVPADKLYRLVISSGVSRSGVLGEATINFADYVTATSPVAVALPLKNCSYGTTLHIKLHCLGPRTVSREVEKQRSLEITQEVSGSEENLEFSDFSGDLNEHARDILGKPTLEILGLVKDNGTPVSPMRCGSDSSDISSTPTSSGFSGSSRISQSGDMSSPWSSASSLSGGHTKRDQTNLPGVGAEEEKDSLKTALEELKSVNQASCKTERIDGSTRLGTEDKITDEKERNINLRLELPKNQGYNKEFVAVMQGLEERLEERGKEIEKLLLRSAKLESLIENAKCQREVAVNAVEKEWSARLLSKEEEIKALEARLLRQESNEEIMEESQPLSETKQGLYMTEMAELEQDLKELTEENLDLIFNLKETKKELENKNVVVKQLEEELKRLLDRPHTADSSENGLFSAKLAPEVIIDDVTAHEKDLSEENHDLQLNSLLIRATEAEDRHNAALQVIAGLEVESGTLKKENLDLLHAKIAAETLVSNLQGEKEELSRQLQEAGTNTTIAVSKVHEREMEIAQMLHDMATHSAEVRTMHSKISQLEKMNINLESRLQKSQEADRLSKSSASDQEHQLSALMAEMNVATLSKADLESRLTQCEIEKTAMEEALEKSLIDKRCAGHQVNGLVVKLSDLTAQLDSHIKARADLEKMVLDLESTKTNLESLVAILKKENVQLKERIAGSKVQCKNDKMEYEPIQALAGIHDLNHQESIWVVQKTASAEKTRLYLETQEKQLKDEGAGQKSTERATDKHLKPLKQSIVQSERFSESIQEGDEASMISLASLEAELVHSMDTYDDKKNSCRKELVEISSNVYKLEHRACNAEASLKEVQWQKEDVIESLQCEVKRLTEELVKIHGKTLTSQSLLANSEVPLERIDWDKKRHSKAAHIELQCESTAHELVLKSKSLKDIELGTASKVQELIKQLEGFRETHLDSKATFGSFKKQFLTGKNENEMLIKVNSHIFNPSKDFGLICAAAAELLKALANSRLQQGELDLSLHDFKLRFEGITKQKFLLEKKVMLLESSLADMEEVKSSKQVLEKRLRHLQDELDTLETIRLIEAEQRTEILLLREQLNEFKQEISKKEEKMEILRKQVEFLETELHQKVDAVCDIQKKLKEKEEHGTGRSFPVRGSPSIVAREGITLGEDAEFIQEDKQLNKTLSTFVMPYKDENPLERNGQLQKESAKFFKANTINEVQLQSAFAQEQNAHAAVLHTTGGIEQVVRDLVDSKRHSMALAEDLKDMQGRYLSMSLKYAEVEAEKEELTFSLRSLRNGKRDKPFAFRSWSAPSAWR</sequence>
<comment type="caution">
    <text evidence="1">The sequence shown here is derived from an EMBL/GenBank/DDBJ whole genome shotgun (WGS) entry which is preliminary data.</text>
</comment>
<dbReference type="Proteomes" id="UP001162992">
    <property type="component" value="Chromosome 22"/>
</dbReference>
<protein>
    <submittedName>
        <fullName evidence="1">Uncharacterized protein</fullName>
    </submittedName>
</protein>
<keyword evidence="2" id="KW-1185">Reference proteome</keyword>
<gene>
    <name evidence="1" type="ORF">O6H91_22G055300</name>
</gene>
<reference evidence="2" key="1">
    <citation type="journal article" date="2024" name="Proc. Natl. Acad. Sci. U.S.A.">
        <title>Extraordinary preservation of gene collinearity over three hundred million years revealed in homosporous lycophytes.</title>
        <authorList>
            <person name="Li C."/>
            <person name="Wickell D."/>
            <person name="Kuo L.Y."/>
            <person name="Chen X."/>
            <person name="Nie B."/>
            <person name="Liao X."/>
            <person name="Peng D."/>
            <person name="Ji J."/>
            <person name="Jenkins J."/>
            <person name="Williams M."/>
            <person name="Shu S."/>
            <person name="Plott C."/>
            <person name="Barry K."/>
            <person name="Rajasekar S."/>
            <person name="Grimwood J."/>
            <person name="Han X."/>
            <person name="Sun S."/>
            <person name="Hou Z."/>
            <person name="He W."/>
            <person name="Dai G."/>
            <person name="Sun C."/>
            <person name="Schmutz J."/>
            <person name="Leebens-Mack J.H."/>
            <person name="Li F.W."/>
            <person name="Wang L."/>
        </authorList>
    </citation>
    <scope>NUCLEOTIDE SEQUENCE [LARGE SCALE GENOMIC DNA]</scope>
    <source>
        <strain evidence="2">cv. PW_Plant_1</strain>
    </source>
</reference>
<proteinExistence type="predicted"/>
<organism evidence="1 2">
    <name type="scientific">Diphasiastrum complanatum</name>
    <name type="common">Issler's clubmoss</name>
    <name type="synonym">Lycopodium complanatum</name>
    <dbReference type="NCBI Taxonomy" id="34168"/>
    <lineage>
        <taxon>Eukaryota</taxon>
        <taxon>Viridiplantae</taxon>
        <taxon>Streptophyta</taxon>
        <taxon>Embryophyta</taxon>
        <taxon>Tracheophyta</taxon>
        <taxon>Lycopodiopsida</taxon>
        <taxon>Lycopodiales</taxon>
        <taxon>Lycopodiaceae</taxon>
        <taxon>Lycopodioideae</taxon>
        <taxon>Diphasiastrum</taxon>
    </lineage>
</organism>
<name>A0ACC2AFN3_DIPCM</name>